<keyword evidence="3" id="KW-1185">Reference proteome</keyword>
<dbReference type="EMBL" id="BLLK01000022">
    <property type="protein sequence ID" value="GFH46702.1"/>
    <property type="molecule type" value="Genomic_DNA"/>
</dbReference>
<comment type="caution">
    <text evidence="2">The sequence shown here is derived from an EMBL/GenBank/DDBJ whole genome shotgun (WGS) entry which is preliminary data.</text>
</comment>
<accession>A0AAD3CII6</accession>
<feature type="region of interest" description="Disordered" evidence="1">
    <location>
        <begin position="94"/>
        <end position="115"/>
    </location>
</feature>
<organism evidence="2 3">
    <name type="scientific">Chaetoceros tenuissimus</name>
    <dbReference type="NCBI Taxonomy" id="426638"/>
    <lineage>
        <taxon>Eukaryota</taxon>
        <taxon>Sar</taxon>
        <taxon>Stramenopiles</taxon>
        <taxon>Ochrophyta</taxon>
        <taxon>Bacillariophyta</taxon>
        <taxon>Coscinodiscophyceae</taxon>
        <taxon>Chaetocerotophycidae</taxon>
        <taxon>Chaetocerotales</taxon>
        <taxon>Chaetocerotaceae</taxon>
        <taxon>Chaetoceros</taxon>
    </lineage>
</organism>
<dbReference type="AlphaFoldDB" id="A0AAD3CII6"/>
<feature type="compositionally biased region" description="Basic and acidic residues" evidence="1">
    <location>
        <begin position="100"/>
        <end position="115"/>
    </location>
</feature>
<evidence type="ECO:0000313" key="3">
    <source>
        <dbReference type="Proteomes" id="UP001054902"/>
    </source>
</evidence>
<dbReference type="Proteomes" id="UP001054902">
    <property type="component" value="Unassembled WGS sequence"/>
</dbReference>
<reference evidence="2 3" key="1">
    <citation type="journal article" date="2021" name="Sci. Rep.">
        <title>The genome of the diatom Chaetoceros tenuissimus carries an ancient integrated fragment of an extant virus.</title>
        <authorList>
            <person name="Hongo Y."/>
            <person name="Kimura K."/>
            <person name="Takaki Y."/>
            <person name="Yoshida Y."/>
            <person name="Baba S."/>
            <person name="Kobayashi G."/>
            <person name="Nagasaki K."/>
            <person name="Hano T."/>
            <person name="Tomaru Y."/>
        </authorList>
    </citation>
    <scope>NUCLEOTIDE SEQUENCE [LARGE SCALE GENOMIC DNA]</scope>
    <source>
        <strain evidence="2 3">NIES-3715</strain>
    </source>
</reference>
<evidence type="ECO:0000256" key="1">
    <source>
        <dbReference type="SAM" id="MobiDB-lite"/>
    </source>
</evidence>
<feature type="region of interest" description="Disordered" evidence="1">
    <location>
        <begin position="48"/>
        <end position="73"/>
    </location>
</feature>
<feature type="compositionally biased region" description="Basic residues" evidence="1">
    <location>
        <begin position="187"/>
        <end position="213"/>
    </location>
</feature>
<evidence type="ECO:0000313" key="2">
    <source>
        <dbReference type="EMBL" id="GFH46702.1"/>
    </source>
</evidence>
<gene>
    <name evidence="2" type="ORF">CTEN210_03176</name>
</gene>
<feature type="region of interest" description="Disordered" evidence="1">
    <location>
        <begin position="187"/>
        <end position="230"/>
    </location>
</feature>
<name>A0AAD3CII6_9STRA</name>
<feature type="compositionally biased region" description="Low complexity" evidence="1">
    <location>
        <begin position="214"/>
        <end position="227"/>
    </location>
</feature>
<protein>
    <submittedName>
        <fullName evidence="2">Uncharacterized protein</fullName>
    </submittedName>
</protein>
<sequence length="380" mass="42375">MIRPTLEVHKQTSDIDLFSHDSTHVRLVIEAEKQSDLARSKAREILQKYSKDYNEDGEKKNEETGMEENRDDGFQSTIEKYSQSPYINCIDQYNPEEDEEAKRDENDGVFDKGELEDLTDDDVAQIARCLQPLSPKGLRRNKAKKVSGQFEFKRINNGAISVVKSNRKLEIITNPDDILEHAEAFKASKKNTKKKKGGFSPKKGKKGGLRRRFSFSSRSRGGTTDSGVYTDDACLKMSSSQSQTEAYINSMNDKSPTTAVAAAAVNPLNKEVKTGDLPPIPTKKKPAERRLSIVAPSSVATASDVDGEEIISVVSNISDISEVSVAEKYKNRGPTVLTKAMLEQAVIPDTICLKYKKKQTKMQSLGLKMKRKLSFGKRQI</sequence>
<proteinExistence type="predicted"/>